<name>A0A951PG19_9CYAN</name>
<proteinExistence type="predicted"/>
<comment type="caution">
    <text evidence="1">The sequence shown here is derived from an EMBL/GenBank/DDBJ whole genome shotgun (WGS) entry which is preliminary data.</text>
</comment>
<reference evidence="1" key="1">
    <citation type="submission" date="2021-05" db="EMBL/GenBank/DDBJ databases">
        <authorList>
            <person name="Pietrasiak N."/>
            <person name="Ward R."/>
            <person name="Stajich J.E."/>
            <person name="Kurbessoian T."/>
        </authorList>
    </citation>
    <scope>NUCLEOTIDE SEQUENCE</scope>
    <source>
        <strain evidence="1">CPER-KK1</strain>
    </source>
</reference>
<gene>
    <name evidence="1" type="ORF">KME25_01250</name>
</gene>
<protein>
    <submittedName>
        <fullName evidence="1">Uncharacterized protein</fullName>
    </submittedName>
</protein>
<reference evidence="1" key="2">
    <citation type="journal article" date="2022" name="Microbiol. Resour. Announc.">
        <title>Metagenome Sequencing to Explore Phylogenomics of Terrestrial Cyanobacteria.</title>
        <authorList>
            <person name="Ward R.D."/>
            <person name="Stajich J.E."/>
            <person name="Johansen J.R."/>
            <person name="Huntemann M."/>
            <person name="Clum A."/>
            <person name="Foster B."/>
            <person name="Foster B."/>
            <person name="Roux S."/>
            <person name="Palaniappan K."/>
            <person name="Varghese N."/>
            <person name="Mukherjee S."/>
            <person name="Reddy T.B.K."/>
            <person name="Daum C."/>
            <person name="Copeland A."/>
            <person name="Chen I.A."/>
            <person name="Ivanova N.N."/>
            <person name="Kyrpides N.C."/>
            <person name="Shapiro N."/>
            <person name="Eloe-Fadrosh E.A."/>
            <person name="Pietrasiak N."/>
        </authorList>
    </citation>
    <scope>NUCLEOTIDE SEQUENCE</scope>
    <source>
        <strain evidence="1">CPER-KK1</strain>
    </source>
</reference>
<accession>A0A951PG19</accession>
<evidence type="ECO:0000313" key="1">
    <source>
        <dbReference type="EMBL" id="MBW4543066.1"/>
    </source>
</evidence>
<organism evidence="1 2">
    <name type="scientific">Symplocastrum torsivum CPER-KK1</name>
    <dbReference type="NCBI Taxonomy" id="450513"/>
    <lineage>
        <taxon>Bacteria</taxon>
        <taxon>Bacillati</taxon>
        <taxon>Cyanobacteriota</taxon>
        <taxon>Cyanophyceae</taxon>
        <taxon>Oscillatoriophycideae</taxon>
        <taxon>Oscillatoriales</taxon>
        <taxon>Microcoleaceae</taxon>
        <taxon>Symplocastrum</taxon>
    </lineage>
</organism>
<evidence type="ECO:0000313" key="2">
    <source>
        <dbReference type="Proteomes" id="UP000753908"/>
    </source>
</evidence>
<sequence length="64" mass="6954">MTDPIRLNINGSRITAGRTDVFINDPSLADALRKDSASVLVEFQKSYGATVSLDEIEVDRVNAS</sequence>
<dbReference type="Proteomes" id="UP000753908">
    <property type="component" value="Unassembled WGS sequence"/>
</dbReference>
<dbReference type="AlphaFoldDB" id="A0A951PG19"/>
<dbReference type="EMBL" id="JAHHIF010000001">
    <property type="protein sequence ID" value="MBW4543066.1"/>
    <property type="molecule type" value="Genomic_DNA"/>
</dbReference>